<dbReference type="PANTHER" id="PTHR43229">
    <property type="entry name" value="NODULATION PROTEIN J"/>
    <property type="match status" value="1"/>
</dbReference>
<feature type="transmembrane region" description="Helical" evidence="5">
    <location>
        <begin position="224"/>
        <end position="249"/>
    </location>
</feature>
<sequence length="266" mass="29789">MEREARALGSIVRRNFHLIRRYLGWEVVFLFYNIVNTLTIGLIGLSLPPSQRATTVVYLAIGALLWNFLSILFQEIANAVSWERWEGTIEYSFMAPIHRLTYLFGVCLYAVLYGLLRTMVVLLAIMFFFHVSIRHADWMGALLVLMGSVLPFIGLGLMGAVLPLISTERGAQATQIIQGVLLLVSGVYYPVSVLPMWLRWFSYASPATYTLEASRSAILQGRSIGSVAGISLELLLSGFILVPLGLWIFTSAERWAMHRGTLKRNG</sequence>
<feature type="transmembrane region" description="Helical" evidence="5">
    <location>
        <begin position="141"/>
        <end position="164"/>
    </location>
</feature>
<dbReference type="GO" id="GO:0005886">
    <property type="term" value="C:plasma membrane"/>
    <property type="evidence" value="ECO:0007669"/>
    <property type="project" value="UniProtKB-SubCell"/>
</dbReference>
<evidence type="ECO:0000256" key="1">
    <source>
        <dbReference type="ARBA" id="ARBA00004141"/>
    </source>
</evidence>
<keyword evidence="4 5" id="KW-0472">Membrane</keyword>
<comment type="caution">
    <text evidence="7">The sequence shown here is derived from an EMBL/GenBank/DDBJ whole genome shotgun (WGS) entry which is preliminary data.</text>
</comment>
<dbReference type="InterPro" id="IPR013525">
    <property type="entry name" value="ABC2_TM"/>
</dbReference>
<evidence type="ECO:0000256" key="4">
    <source>
        <dbReference type="ARBA" id="ARBA00023136"/>
    </source>
</evidence>
<feature type="transmembrane region" description="Helical" evidence="5">
    <location>
        <begin position="100"/>
        <end position="129"/>
    </location>
</feature>
<keyword evidence="5" id="KW-0813">Transport</keyword>
<comment type="similarity">
    <text evidence="5">Belongs to the ABC-2 integral membrane protein family.</text>
</comment>
<evidence type="ECO:0000313" key="7">
    <source>
        <dbReference type="EMBL" id="PSR32150.1"/>
    </source>
</evidence>
<evidence type="ECO:0000256" key="5">
    <source>
        <dbReference type="RuleBase" id="RU361157"/>
    </source>
</evidence>
<evidence type="ECO:0000313" key="8">
    <source>
        <dbReference type="Proteomes" id="UP000242972"/>
    </source>
</evidence>
<dbReference type="PROSITE" id="PS51012">
    <property type="entry name" value="ABC_TM2"/>
    <property type="match status" value="1"/>
</dbReference>
<evidence type="ECO:0000256" key="3">
    <source>
        <dbReference type="ARBA" id="ARBA00022989"/>
    </source>
</evidence>
<feature type="transmembrane region" description="Helical" evidence="5">
    <location>
        <begin position="176"/>
        <end position="198"/>
    </location>
</feature>
<keyword evidence="2 5" id="KW-0812">Transmembrane</keyword>
<dbReference type="AlphaFoldDB" id="A0A2T2XCE2"/>
<dbReference type="PANTHER" id="PTHR43229:SF6">
    <property type="entry name" value="ABC-TYPE MULTIDRUG TRANSPORT SYSTEM, PERMEASE COMPONENT"/>
    <property type="match status" value="1"/>
</dbReference>
<evidence type="ECO:0000256" key="2">
    <source>
        <dbReference type="ARBA" id="ARBA00022692"/>
    </source>
</evidence>
<feature type="domain" description="ABC transmembrane type-2" evidence="6">
    <location>
        <begin position="25"/>
        <end position="252"/>
    </location>
</feature>
<protein>
    <recommendedName>
        <fullName evidence="5">Transport permease protein</fullName>
    </recommendedName>
</protein>
<reference evidence="7 8" key="1">
    <citation type="journal article" date="2014" name="BMC Genomics">
        <title>Comparison of environmental and isolate Sulfobacillus genomes reveals diverse carbon, sulfur, nitrogen, and hydrogen metabolisms.</title>
        <authorList>
            <person name="Justice N.B."/>
            <person name="Norman A."/>
            <person name="Brown C.T."/>
            <person name="Singh A."/>
            <person name="Thomas B.C."/>
            <person name="Banfield J.F."/>
        </authorList>
    </citation>
    <scope>NUCLEOTIDE SEQUENCE [LARGE SCALE GENOMIC DNA]</scope>
    <source>
        <strain evidence="7">AMDSBA4</strain>
    </source>
</reference>
<keyword evidence="3 5" id="KW-1133">Transmembrane helix</keyword>
<name>A0A2T2XCE2_9FIRM</name>
<dbReference type="EMBL" id="PXYW01000051">
    <property type="protein sequence ID" value="PSR32150.1"/>
    <property type="molecule type" value="Genomic_DNA"/>
</dbReference>
<dbReference type="InterPro" id="IPR047817">
    <property type="entry name" value="ABC2_TM_bact-type"/>
</dbReference>
<gene>
    <name evidence="7" type="ORF">C7B46_15610</name>
</gene>
<dbReference type="GO" id="GO:0140359">
    <property type="term" value="F:ABC-type transporter activity"/>
    <property type="evidence" value="ECO:0007669"/>
    <property type="project" value="InterPro"/>
</dbReference>
<dbReference type="Proteomes" id="UP000242972">
    <property type="component" value="Unassembled WGS sequence"/>
</dbReference>
<feature type="transmembrane region" description="Helical" evidence="5">
    <location>
        <begin position="57"/>
        <end position="80"/>
    </location>
</feature>
<dbReference type="InterPro" id="IPR051784">
    <property type="entry name" value="Nod_factor_ABC_transporter"/>
</dbReference>
<evidence type="ECO:0000259" key="6">
    <source>
        <dbReference type="PROSITE" id="PS51012"/>
    </source>
</evidence>
<dbReference type="Pfam" id="PF01061">
    <property type="entry name" value="ABC2_membrane"/>
    <property type="match status" value="1"/>
</dbReference>
<feature type="transmembrane region" description="Helical" evidence="5">
    <location>
        <begin position="23"/>
        <end position="45"/>
    </location>
</feature>
<accession>A0A2T2XCE2</accession>
<proteinExistence type="inferred from homology"/>
<keyword evidence="5" id="KW-1003">Cell membrane</keyword>
<organism evidence="7 8">
    <name type="scientific">Sulfobacillus benefaciens</name>
    <dbReference type="NCBI Taxonomy" id="453960"/>
    <lineage>
        <taxon>Bacteria</taxon>
        <taxon>Bacillati</taxon>
        <taxon>Bacillota</taxon>
        <taxon>Clostridia</taxon>
        <taxon>Eubacteriales</taxon>
        <taxon>Clostridiales Family XVII. Incertae Sedis</taxon>
        <taxon>Sulfobacillus</taxon>
    </lineage>
</organism>
<comment type="subcellular location">
    <subcellularLocation>
        <location evidence="5">Cell membrane</location>
        <topology evidence="5">Multi-pass membrane protein</topology>
    </subcellularLocation>
    <subcellularLocation>
        <location evidence="1">Membrane</location>
        <topology evidence="1">Multi-pass membrane protein</topology>
    </subcellularLocation>
</comment>